<dbReference type="EMBL" id="JACEIK010000696">
    <property type="protein sequence ID" value="MCD7461070.1"/>
    <property type="molecule type" value="Genomic_DNA"/>
</dbReference>
<organism evidence="2 3">
    <name type="scientific">Datura stramonium</name>
    <name type="common">Jimsonweed</name>
    <name type="synonym">Common thornapple</name>
    <dbReference type="NCBI Taxonomy" id="4076"/>
    <lineage>
        <taxon>Eukaryota</taxon>
        <taxon>Viridiplantae</taxon>
        <taxon>Streptophyta</taxon>
        <taxon>Embryophyta</taxon>
        <taxon>Tracheophyta</taxon>
        <taxon>Spermatophyta</taxon>
        <taxon>Magnoliopsida</taxon>
        <taxon>eudicotyledons</taxon>
        <taxon>Gunneridae</taxon>
        <taxon>Pentapetalae</taxon>
        <taxon>asterids</taxon>
        <taxon>lamiids</taxon>
        <taxon>Solanales</taxon>
        <taxon>Solanaceae</taxon>
        <taxon>Solanoideae</taxon>
        <taxon>Datureae</taxon>
        <taxon>Datura</taxon>
    </lineage>
</organism>
<accession>A0ABS8SQF2</accession>
<evidence type="ECO:0000256" key="1">
    <source>
        <dbReference type="SAM" id="MobiDB-lite"/>
    </source>
</evidence>
<proteinExistence type="predicted"/>
<keyword evidence="3" id="KW-1185">Reference proteome</keyword>
<dbReference type="Proteomes" id="UP000823775">
    <property type="component" value="Unassembled WGS sequence"/>
</dbReference>
<evidence type="ECO:0000313" key="3">
    <source>
        <dbReference type="Proteomes" id="UP000823775"/>
    </source>
</evidence>
<sequence>MSLNRTILVVRRCTTTLKPLMNLRLPLGRSQKAGSSTATTSTPQSEEGGEEAKSDGENPPADNAEEGNDDAEDSGDNDTEAEESGLTLNEKGNPSRSIPEEPKIQINARMKYQSSKGSSRATTCIGWTRFQTNTTGRWVLMGGDYTVLTQTTEYDYRIDAMKGIRKLSIEEKLMHFQWMENIIAEDKEGVEWVTGRKLIYKASLNFLAKSWWSIV</sequence>
<feature type="compositionally biased region" description="Polar residues" evidence="1">
    <location>
        <begin position="86"/>
        <end position="96"/>
    </location>
</feature>
<protein>
    <submittedName>
        <fullName evidence="2">Uncharacterized protein</fullName>
    </submittedName>
</protein>
<gene>
    <name evidence="2" type="ORF">HAX54_045095</name>
</gene>
<feature type="compositionally biased region" description="Polar residues" evidence="1">
    <location>
        <begin position="32"/>
        <end position="45"/>
    </location>
</feature>
<evidence type="ECO:0000313" key="2">
    <source>
        <dbReference type="EMBL" id="MCD7461070.1"/>
    </source>
</evidence>
<feature type="compositionally biased region" description="Acidic residues" evidence="1">
    <location>
        <begin position="63"/>
        <end position="83"/>
    </location>
</feature>
<name>A0ABS8SQF2_DATST</name>
<feature type="region of interest" description="Disordered" evidence="1">
    <location>
        <begin position="28"/>
        <end position="104"/>
    </location>
</feature>
<comment type="caution">
    <text evidence="2">The sequence shown here is derived from an EMBL/GenBank/DDBJ whole genome shotgun (WGS) entry which is preliminary data.</text>
</comment>
<reference evidence="2 3" key="1">
    <citation type="journal article" date="2021" name="BMC Genomics">
        <title>Datura genome reveals duplications of psychoactive alkaloid biosynthetic genes and high mutation rate following tissue culture.</title>
        <authorList>
            <person name="Rajewski A."/>
            <person name="Carter-House D."/>
            <person name="Stajich J."/>
            <person name="Litt A."/>
        </authorList>
    </citation>
    <scope>NUCLEOTIDE SEQUENCE [LARGE SCALE GENOMIC DNA]</scope>
    <source>
        <strain evidence="2">AR-01</strain>
    </source>
</reference>